<dbReference type="eggNOG" id="COG2161">
    <property type="taxonomic scope" value="Bacteria"/>
</dbReference>
<dbReference type="InterPro" id="IPR036165">
    <property type="entry name" value="YefM-like_sf"/>
</dbReference>
<keyword evidence="4" id="KW-1185">Reference proteome</keyword>
<dbReference type="Proteomes" id="UP000009073">
    <property type="component" value="Chromosome"/>
</dbReference>
<dbReference type="NCBIfam" id="NF007300">
    <property type="entry name" value="PRK09778.1"/>
    <property type="match status" value="1"/>
</dbReference>
<reference evidence="4" key="1">
    <citation type="submission" date="2009-05" db="EMBL/GenBank/DDBJ databases">
        <title>Complete sequence of Tolumonas auensis DSM 9187.</title>
        <authorList>
            <consortium name="US DOE Joint Genome Institute"/>
            <person name="Lucas S."/>
            <person name="Copeland A."/>
            <person name="Lapidus A."/>
            <person name="Glavina del Rio T."/>
            <person name="Tice H."/>
            <person name="Bruce D."/>
            <person name="Goodwin L."/>
            <person name="Pitluck S."/>
            <person name="Chertkov O."/>
            <person name="Brettin T."/>
            <person name="Detter J.C."/>
            <person name="Han C."/>
            <person name="Larimer F."/>
            <person name="Land M."/>
            <person name="Hauser L."/>
            <person name="Kyrpides N."/>
            <person name="Mikhailova N."/>
            <person name="Spring S."/>
            <person name="Beller H."/>
        </authorList>
    </citation>
    <scope>NUCLEOTIDE SEQUENCE [LARGE SCALE GENOMIC DNA]</scope>
    <source>
        <strain evidence="4">DSM 9187 / TA4</strain>
    </source>
</reference>
<dbReference type="HOGENOM" id="CLU_2391108_0_0_6"/>
<name>C4LAT8_TOLAT</name>
<evidence type="ECO:0000256" key="1">
    <source>
        <dbReference type="ARBA" id="ARBA00009981"/>
    </source>
</evidence>
<dbReference type="InterPro" id="IPR006442">
    <property type="entry name" value="Antitoxin_Phd/YefM"/>
</dbReference>
<accession>C4LAT8</accession>
<reference evidence="3 4" key="2">
    <citation type="journal article" date="2011" name="Stand. Genomic Sci.">
        <title>Complete genome sequence of Tolumonas auensis type strain (TA 4).</title>
        <authorList>
            <person name="Chertkov O."/>
            <person name="Copeland A."/>
            <person name="Lucas S."/>
            <person name="Lapidus A."/>
            <person name="Berry K.W."/>
            <person name="Detter J.C."/>
            <person name="Del Rio T.G."/>
            <person name="Hammon N."/>
            <person name="Dalin E."/>
            <person name="Tice H."/>
            <person name="Pitluck S."/>
            <person name="Richardson P."/>
            <person name="Bruce D."/>
            <person name="Goodwin L."/>
            <person name="Han C."/>
            <person name="Tapia R."/>
            <person name="Saunders E."/>
            <person name="Schmutz J."/>
            <person name="Brettin T."/>
            <person name="Larimer F."/>
            <person name="Land M."/>
            <person name="Hauser L."/>
            <person name="Spring S."/>
            <person name="Rohde M."/>
            <person name="Kyrpides N.C."/>
            <person name="Ivanova N."/>
            <person name="Goker M."/>
            <person name="Beller H.R."/>
            <person name="Klenk H.P."/>
            <person name="Woyke T."/>
        </authorList>
    </citation>
    <scope>NUCLEOTIDE SEQUENCE [LARGE SCALE GENOMIC DNA]</scope>
    <source>
        <strain evidence="4">DSM 9187 / TA4</strain>
    </source>
</reference>
<sequence>MHRILAEHTVSMTELRKNPAQYFTDEPIAVLSNNKPAGYMLSASLFEAMIDLLEKQQANQQFTAKFRPTAEQLKAIALHGQALIEQATDEDLSEFSE</sequence>
<dbReference type="OrthoDB" id="5297687at2"/>
<comment type="function">
    <text evidence="2">Antitoxin component of a type II toxin-antitoxin (TA) system.</text>
</comment>
<dbReference type="EMBL" id="CP001616">
    <property type="protein sequence ID" value="ACQ92292.1"/>
    <property type="molecule type" value="Genomic_DNA"/>
</dbReference>
<dbReference type="Pfam" id="PF02604">
    <property type="entry name" value="PhdYeFM_antitox"/>
    <property type="match status" value="1"/>
</dbReference>
<protein>
    <recommendedName>
        <fullName evidence="2">Antitoxin</fullName>
    </recommendedName>
</protein>
<evidence type="ECO:0000313" key="3">
    <source>
        <dbReference type="EMBL" id="ACQ92292.1"/>
    </source>
</evidence>
<proteinExistence type="inferred from homology"/>
<evidence type="ECO:0000313" key="4">
    <source>
        <dbReference type="Proteomes" id="UP000009073"/>
    </source>
</evidence>
<dbReference type="STRING" id="595494.Tola_0663"/>
<gene>
    <name evidence="3" type="ordered locus">Tola_0663</name>
</gene>
<dbReference type="RefSeq" id="WP_012728891.1">
    <property type="nucleotide sequence ID" value="NC_012691.1"/>
</dbReference>
<organism evidence="3 4">
    <name type="scientific">Tolumonas auensis (strain DSM 9187 / NBRC 110442 / TA 4)</name>
    <dbReference type="NCBI Taxonomy" id="595494"/>
    <lineage>
        <taxon>Bacteria</taxon>
        <taxon>Pseudomonadati</taxon>
        <taxon>Pseudomonadota</taxon>
        <taxon>Gammaproteobacteria</taxon>
        <taxon>Aeromonadales</taxon>
        <taxon>Aeromonadaceae</taxon>
        <taxon>Tolumonas</taxon>
    </lineage>
</organism>
<dbReference type="KEGG" id="tau:Tola_0663"/>
<comment type="similarity">
    <text evidence="1 2">Belongs to the phD/YefM antitoxin family.</text>
</comment>
<evidence type="ECO:0000256" key="2">
    <source>
        <dbReference type="RuleBase" id="RU362080"/>
    </source>
</evidence>
<dbReference type="SUPFAM" id="SSF143120">
    <property type="entry name" value="YefM-like"/>
    <property type="match status" value="1"/>
</dbReference>
<dbReference type="AlphaFoldDB" id="C4LAT8"/>